<dbReference type="CDD" id="cd17910">
    <property type="entry name" value="CheC_ClassII"/>
    <property type="match status" value="1"/>
</dbReference>
<reference evidence="5 6" key="1">
    <citation type="submission" date="2019-07" db="EMBL/GenBank/DDBJ databases">
        <title>Whole genome shotgun sequence of Microvirga aerophila NBRC 106136.</title>
        <authorList>
            <person name="Hosoyama A."/>
            <person name="Uohara A."/>
            <person name="Ohji S."/>
            <person name="Ichikawa N."/>
        </authorList>
    </citation>
    <scope>NUCLEOTIDE SEQUENCE [LARGE SCALE GENOMIC DNA]</scope>
    <source>
        <strain evidence="5 6">NBRC 106136</strain>
    </source>
</reference>
<dbReference type="InterPro" id="IPR028051">
    <property type="entry name" value="CheX-like_dom"/>
</dbReference>
<dbReference type="RefSeq" id="WP_114187006.1">
    <property type="nucleotide sequence ID" value="NZ_BJYU01000030.1"/>
</dbReference>
<feature type="domain" description="Chemotaxis phosphatase CheX-like" evidence="4">
    <location>
        <begin position="67"/>
        <end position="149"/>
    </location>
</feature>
<evidence type="ECO:0000313" key="5">
    <source>
        <dbReference type="EMBL" id="GEO14807.1"/>
    </source>
</evidence>
<dbReference type="SUPFAM" id="SSF103039">
    <property type="entry name" value="CheC-like"/>
    <property type="match status" value="1"/>
</dbReference>
<name>A0A512BSM7_9HYPH</name>
<dbReference type="InterPro" id="IPR007597">
    <property type="entry name" value="CheC"/>
</dbReference>
<dbReference type="InterPro" id="IPR028976">
    <property type="entry name" value="CheC-like_sf"/>
</dbReference>
<evidence type="ECO:0000256" key="2">
    <source>
        <dbReference type="ARBA" id="ARBA00022801"/>
    </source>
</evidence>
<evidence type="ECO:0000256" key="1">
    <source>
        <dbReference type="ARBA" id="ARBA00022500"/>
    </source>
</evidence>
<comment type="caution">
    <text evidence="5">The sequence shown here is derived from an EMBL/GenBank/DDBJ whole genome shotgun (WGS) entry which is preliminary data.</text>
</comment>
<keyword evidence="2" id="KW-0378">Hydrolase</keyword>
<feature type="domain" description="CheC-like protein" evidence="3">
    <location>
        <begin position="11"/>
        <end position="46"/>
    </location>
</feature>
<evidence type="ECO:0008006" key="7">
    <source>
        <dbReference type="Google" id="ProtNLM"/>
    </source>
</evidence>
<evidence type="ECO:0000313" key="6">
    <source>
        <dbReference type="Proteomes" id="UP000321085"/>
    </source>
</evidence>
<dbReference type="Gene3D" id="3.40.1550.10">
    <property type="entry name" value="CheC-like"/>
    <property type="match status" value="1"/>
</dbReference>
<dbReference type="AlphaFoldDB" id="A0A512BSM7"/>
<dbReference type="PANTHER" id="PTHR43693">
    <property type="entry name" value="PROTEIN PHOSPHATASE CHEZ"/>
    <property type="match status" value="1"/>
</dbReference>
<dbReference type="GO" id="GO:0016787">
    <property type="term" value="F:hydrolase activity"/>
    <property type="evidence" value="ECO:0007669"/>
    <property type="project" value="UniProtKB-KW"/>
</dbReference>
<sequence>MSVDIALSELERDALTELVNIGVSRAASSLRKMIGEEVILSVPAIEILSPKDASRLIEEREAGQLVAVRQQFEGAFAGRALLIFPEETSLDLVRAVVGNQLSPDEVAEMEQEALAETGNVILNGCLATMANMLKRSLDISLPEVIRGDGPLLFELLHQRAEGGLVLFLYINFSVRNRDIRGYIAMLMDLPSLAALQQLIADFIERVVGKEVESVSSKGTDSQNASWQA</sequence>
<accession>A0A512BSM7</accession>
<protein>
    <recommendedName>
        <fullName evidence="7">Chemotaxis protein CheX</fullName>
    </recommendedName>
</protein>
<dbReference type="EMBL" id="BJYU01000030">
    <property type="protein sequence ID" value="GEO14807.1"/>
    <property type="molecule type" value="Genomic_DNA"/>
</dbReference>
<dbReference type="GO" id="GO:0006935">
    <property type="term" value="P:chemotaxis"/>
    <property type="evidence" value="ECO:0007669"/>
    <property type="project" value="UniProtKB-KW"/>
</dbReference>
<organism evidence="5 6">
    <name type="scientific">Microvirga aerophila</name>
    <dbReference type="NCBI Taxonomy" id="670291"/>
    <lineage>
        <taxon>Bacteria</taxon>
        <taxon>Pseudomonadati</taxon>
        <taxon>Pseudomonadota</taxon>
        <taxon>Alphaproteobacteria</taxon>
        <taxon>Hyphomicrobiales</taxon>
        <taxon>Methylobacteriaceae</taxon>
        <taxon>Microvirga</taxon>
    </lineage>
</organism>
<evidence type="ECO:0000259" key="3">
    <source>
        <dbReference type="Pfam" id="PF04509"/>
    </source>
</evidence>
<dbReference type="Pfam" id="PF13690">
    <property type="entry name" value="CheX"/>
    <property type="match status" value="1"/>
</dbReference>
<dbReference type="InterPro" id="IPR050992">
    <property type="entry name" value="CheZ_family_phosphatases"/>
</dbReference>
<gene>
    <name evidence="5" type="ORF">MAE02_25030</name>
</gene>
<keyword evidence="1" id="KW-0145">Chemotaxis</keyword>
<dbReference type="Pfam" id="PF04509">
    <property type="entry name" value="CheC"/>
    <property type="match status" value="1"/>
</dbReference>
<proteinExistence type="predicted"/>
<keyword evidence="6" id="KW-1185">Reference proteome</keyword>
<dbReference type="Proteomes" id="UP000321085">
    <property type="component" value="Unassembled WGS sequence"/>
</dbReference>
<dbReference type="OrthoDB" id="274823at2"/>
<evidence type="ECO:0000259" key="4">
    <source>
        <dbReference type="Pfam" id="PF13690"/>
    </source>
</evidence>
<dbReference type="PANTHER" id="PTHR43693:SF1">
    <property type="entry name" value="PROTEIN PHOSPHATASE CHEZ"/>
    <property type="match status" value="1"/>
</dbReference>